<keyword evidence="4" id="KW-0804">Transcription</keyword>
<dbReference type="GO" id="GO:0000160">
    <property type="term" value="P:phosphorelay signal transduction system"/>
    <property type="evidence" value="ECO:0007669"/>
    <property type="project" value="InterPro"/>
</dbReference>
<evidence type="ECO:0000313" key="8">
    <source>
        <dbReference type="EMBL" id="QPD05746.1"/>
    </source>
</evidence>
<dbReference type="InterPro" id="IPR000792">
    <property type="entry name" value="Tscrpt_reg_LuxR_C"/>
</dbReference>
<evidence type="ECO:0000256" key="5">
    <source>
        <dbReference type="PROSITE-ProRule" id="PRU00169"/>
    </source>
</evidence>
<evidence type="ECO:0000256" key="2">
    <source>
        <dbReference type="ARBA" id="ARBA00023015"/>
    </source>
</evidence>
<dbReference type="SMART" id="SM00448">
    <property type="entry name" value="REC"/>
    <property type="match status" value="1"/>
</dbReference>
<dbReference type="KEGG" id="nkf:Nkreftii_003520"/>
<dbReference type="InterPro" id="IPR016032">
    <property type="entry name" value="Sig_transdc_resp-reg_C-effctor"/>
</dbReference>
<protein>
    <submittedName>
        <fullName evidence="8">DNA-binding transcriptional activator DevR/DosR</fullName>
    </submittedName>
</protein>
<dbReference type="InterPro" id="IPR011006">
    <property type="entry name" value="CheY-like_superfamily"/>
</dbReference>
<evidence type="ECO:0000256" key="4">
    <source>
        <dbReference type="ARBA" id="ARBA00023163"/>
    </source>
</evidence>
<keyword evidence="3 8" id="KW-0238">DNA-binding</keyword>
<keyword evidence="1 5" id="KW-0597">Phosphoprotein</keyword>
<sequence>MKQPQTSIVLIDDHEMVRRGLRALLHLEPDMTIVGEAGTVAEGVALVERLTPHMVLLDVKLPDATVTEACRRLLAVTPKLRILVLTSYAEDATVMAAVQNGAHGYVLKDVRMDDLIRAIRTVATGHGYLDPRVTQRALHWIRTSSHLGVNSQGVTRLSPQERLILPLLAEGKTNKEIAGHLRLSDKTVKNYLANIFDKLHVKRRTEAVAWFMKESHSPPLRSPKL</sequence>
<dbReference type="PROSITE" id="PS00622">
    <property type="entry name" value="HTH_LUXR_1"/>
    <property type="match status" value="1"/>
</dbReference>
<proteinExistence type="predicted"/>
<gene>
    <name evidence="8" type="ORF">Nkreftii_003520</name>
</gene>
<dbReference type="InterPro" id="IPR058245">
    <property type="entry name" value="NreC/VraR/RcsB-like_REC"/>
</dbReference>
<dbReference type="PRINTS" id="PR00038">
    <property type="entry name" value="HTHLUXR"/>
</dbReference>
<feature type="modified residue" description="4-aspartylphosphate" evidence="5">
    <location>
        <position position="58"/>
    </location>
</feature>
<dbReference type="AlphaFoldDB" id="A0A7S8J0Z4"/>
<dbReference type="SUPFAM" id="SSF52172">
    <property type="entry name" value="CheY-like"/>
    <property type="match status" value="1"/>
</dbReference>
<feature type="domain" description="Response regulatory" evidence="7">
    <location>
        <begin position="7"/>
        <end position="123"/>
    </location>
</feature>
<evidence type="ECO:0000256" key="1">
    <source>
        <dbReference type="ARBA" id="ARBA00022553"/>
    </source>
</evidence>
<dbReference type="Gene3D" id="3.40.50.2300">
    <property type="match status" value="1"/>
</dbReference>
<evidence type="ECO:0000259" key="7">
    <source>
        <dbReference type="PROSITE" id="PS50110"/>
    </source>
</evidence>
<dbReference type="SMART" id="SM00421">
    <property type="entry name" value="HTH_LUXR"/>
    <property type="match status" value="1"/>
</dbReference>
<dbReference type="GO" id="GO:0006355">
    <property type="term" value="P:regulation of DNA-templated transcription"/>
    <property type="evidence" value="ECO:0007669"/>
    <property type="project" value="InterPro"/>
</dbReference>
<dbReference type="GO" id="GO:0003677">
    <property type="term" value="F:DNA binding"/>
    <property type="evidence" value="ECO:0007669"/>
    <property type="project" value="UniProtKB-KW"/>
</dbReference>
<dbReference type="PROSITE" id="PS50043">
    <property type="entry name" value="HTH_LUXR_2"/>
    <property type="match status" value="1"/>
</dbReference>
<reference evidence="8 9" key="1">
    <citation type="journal article" date="2020" name="ISME J.">
        <title>Enrichment and physiological characterization of a novel comammox Nitrospira indicates ammonium inhibition of complete nitrification.</title>
        <authorList>
            <person name="Sakoula D."/>
            <person name="Koch H."/>
            <person name="Frank J."/>
            <person name="Jetten M.S.M."/>
            <person name="van Kessel M.A.H.J."/>
            <person name="Lucker S."/>
        </authorList>
    </citation>
    <scope>NUCLEOTIDE SEQUENCE [LARGE SCALE GENOMIC DNA]</scope>
    <source>
        <strain evidence="8">Comreactor17</strain>
    </source>
</reference>
<dbReference type="InterPro" id="IPR001789">
    <property type="entry name" value="Sig_transdc_resp-reg_receiver"/>
</dbReference>
<dbReference type="SUPFAM" id="SSF46894">
    <property type="entry name" value="C-terminal effector domain of the bipartite response regulators"/>
    <property type="match status" value="1"/>
</dbReference>
<dbReference type="EMBL" id="CP047423">
    <property type="protein sequence ID" value="QPD05746.1"/>
    <property type="molecule type" value="Genomic_DNA"/>
</dbReference>
<dbReference type="InterPro" id="IPR039420">
    <property type="entry name" value="WalR-like"/>
</dbReference>
<dbReference type="Proteomes" id="UP000593737">
    <property type="component" value="Chromosome"/>
</dbReference>
<evidence type="ECO:0000259" key="6">
    <source>
        <dbReference type="PROSITE" id="PS50043"/>
    </source>
</evidence>
<accession>A0A7S8J0Z4</accession>
<keyword evidence="2" id="KW-0805">Transcription regulation</keyword>
<dbReference type="CDD" id="cd17535">
    <property type="entry name" value="REC_NarL-like"/>
    <property type="match status" value="1"/>
</dbReference>
<dbReference type="CDD" id="cd06170">
    <property type="entry name" value="LuxR_C_like"/>
    <property type="match status" value="1"/>
</dbReference>
<evidence type="ECO:0000313" key="9">
    <source>
        <dbReference type="Proteomes" id="UP000593737"/>
    </source>
</evidence>
<dbReference type="Pfam" id="PF00196">
    <property type="entry name" value="GerE"/>
    <property type="match status" value="1"/>
</dbReference>
<organism evidence="8 9">
    <name type="scientific">Candidatus Nitrospira kreftii</name>
    <dbReference type="NCBI Taxonomy" id="2652173"/>
    <lineage>
        <taxon>Bacteria</taxon>
        <taxon>Pseudomonadati</taxon>
        <taxon>Nitrospirota</taxon>
        <taxon>Nitrospiria</taxon>
        <taxon>Nitrospirales</taxon>
        <taxon>Nitrospiraceae</taxon>
        <taxon>Nitrospira</taxon>
    </lineage>
</organism>
<evidence type="ECO:0000256" key="3">
    <source>
        <dbReference type="ARBA" id="ARBA00023125"/>
    </source>
</evidence>
<name>A0A7S8J0Z4_9BACT</name>
<dbReference type="PROSITE" id="PS50110">
    <property type="entry name" value="RESPONSE_REGULATORY"/>
    <property type="match status" value="1"/>
</dbReference>
<feature type="domain" description="HTH luxR-type" evidence="6">
    <location>
        <begin position="150"/>
        <end position="215"/>
    </location>
</feature>
<dbReference type="PANTHER" id="PTHR43214">
    <property type="entry name" value="TWO-COMPONENT RESPONSE REGULATOR"/>
    <property type="match status" value="1"/>
</dbReference>
<dbReference type="Pfam" id="PF00072">
    <property type="entry name" value="Response_reg"/>
    <property type="match status" value="1"/>
</dbReference>
<dbReference type="PANTHER" id="PTHR43214:SF24">
    <property type="entry name" value="TRANSCRIPTIONAL REGULATORY PROTEIN NARL-RELATED"/>
    <property type="match status" value="1"/>
</dbReference>